<dbReference type="RefSeq" id="WP_100686899.1">
    <property type="nucleotide sequence ID" value="NZ_JBHTBD010000001.1"/>
</dbReference>
<dbReference type="SUPFAM" id="SSF53474">
    <property type="entry name" value="alpha/beta-Hydrolases"/>
    <property type="match status" value="1"/>
</dbReference>
<reference evidence="6" key="1">
    <citation type="journal article" date="2019" name="Int. J. Syst. Evol. Microbiol.">
        <title>The Global Catalogue of Microorganisms (GCM) 10K type strain sequencing project: providing services to taxonomists for standard genome sequencing and annotation.</title>
        <authorList>
            <consortium name="The Broad Institute Genomics Platform"/>
            <consortium name="The Broad Institute Genome Sequencing Center for Infectious Disease"/>
            <person name="Wu L."/>
            <person name="Ma J."/>
        </authorList>
    </citation>
    <scope>NUCLEOTIDE SEQUENCE [LARGE SCALE GENOMIC DNA]</scope>
    <source>
        <strain evidence="6">CCUG 60559</strain>
    </source>
</reference>
<feature type="signal peptide" evidence="3">
    <location>
        <begin position="1"/>
        <end position="32"/>
    </location>
</feature>
<dbReference type="InterPro" id="IPR029058">
    <property type="entry name" value="AB_hydrolase_fold"/>
</dbReference>
<dbReference type="InterPro" id="IPR013783">
    <property type="entry name" value="Ig-like_fold"/>
</dbReference>
<evidence type="ECO:0000256" key="2">
    <source>
        <dbReference type="ARBA" id="ARBA00022801"/>
    </source>
</evidence>
<accession>A0ABW2IS38</accession>
<proteinExistence type="predicted"/>
<keyword evidence="6" id="KW-1185">Reference proteome</keyword>
<keyword evidence="2" id="KW-0378">Hydrolase</keyword>
<dbReference type="NCBIfam" id="TIGR01840">
    <property type="entry name" value="esterase_phb"/>
    <property type="match status" value="1"/>
</dbReference>
<evidence type="ECO:0000256" key="1">
    <source>
        <dbReference type="ARBA" id="ARBA00022729"/>
    </source>
</evidence>
<dbReference type="Gene3D" id="2.60.40.10">
    <property type="entry name" value="Immunoglobulins"/>
    <property type="match status" value="1"/>
</dbReference>
<protein>
    <submittedName>
        <fullName evidence="5">PHB depolymerase family esterase</fullName>
    </submittedName>
</protein>
<feature type="domain" description="Pesticidal crystal protein Cry22Aa Ig-like" evidence="4">
    <location>
        <begin position="364"/>
        <end position="434"/>
    </location>
</feature>
<evidence type="ECO:0000313" key="6">
    <source>
        <dbReference type="Proteomes" id="UP001596506"/>
    </source>
</evidence>
<dbReference type="InterPro" id="IPR050955">
    <property type="entry name" value="Plant_Biomass_Hydrol_Est"/>
</dbReference>
<evidence type="ECO:0000256" key="3">
    <source>
        <dbReference type="SAM" id="SignalP"/>
    </source>
</evidence>
<evidence type="ECO:0000259" key="4">
    <source>
        <dbReference type="Pfam" id="PF16403"/>
    </source>
</evidence>
<dbReference type="Gene3D" id="3.40.50.1820">
    <property type="entry name" value="alpha/beta hydrolase"/>
    <property type="match status" value="1"/>
</dbReference>
<keyword evidence="1 3" id="KW-0732">Signal</keyword>
<dbReference type="InterPro" id="IPR032179">
    <property type="entry name" value="Cry22Aa_Ig-like"/>
</dbReference>
<gene>
    <name evidence="5" type="ORF">ACFQQA_02500</name>
</gene>
<dbReference type="EMBL" id="JBHTBD010000001">
    <property type="protein sequence ID" value="MFC7293585.1"/>
    <property type="molecule type" value="Genomic_DNA"/>
</dbReference>
<dbReference type="PANTHER" id="PTHR43037:SF1">
    <property type="entry name" value="BLL1128 PROTEIN"/>
    <property type="match status" value="1"/>
</dbReference>
<feature type="chain" id="PRO_5045299641" evidence="3">
    <location>
        <begin position="33"/>
        <end position="577"/>
    </location>
</feature>
<dbReference type="InterPro" id="IPR010126">
    <property type="entry name" value="Esterase_phb"/>
</dbReference>
<organism evidence="5 6">
    <name type="scientific">Marinobacter aromaticivorans</name>
    <dbReference type="NCBI Taxonomy" id="1494078"/>
    <lineage>
        <taxon>Bacteria</taxon>
        <taxon>Pseudomonadati</taxon>
        <taxon>Pseudomonadota</taxon>
        <taxon>Gammaproteobacteria</taxon>
        <taxon>Pseudomonadales</taxon>
        <taxon>Marinobacteraceae</taxon>
        <taxon>Marinobacter</taxon>
    </lineage>
</organism>
<dbReference type="Proteomes" id="UP001596506">
    <property type="component" value="Unassembled WGS sequence"/>
</dbReference>
<dbReference type="Pfam" id="PF10503">
    <property type="entry name" value="Esterase_PHB"/>
    <property type="match status" value="1"/>
</dbReference>
<name>A0ABW2IS38_9GAMM</name>
<evidence type="ECO:0000313" key="5">
    <source>
        <dbReference type="EMBL" id="MFC7293585.1"/>
    </source>
</evidence>
<dbReference type="PANTHER" id="PTHR43037">
    <property type="entry name" value="UNNAMED PRODUCT-RELATED"/>
    <property type="match status" value="1"/>
</dbReference>
<comment type="caution">
    <text evidence="5">The sequence shown here is derived from an EMBL/GenBank/DDBJ whole genome shotgun (WGS) entry which is preliminary data.</text>
</comment>
<sequence length="577" mass="61843">MSNVTFNWIRRVALPALTMSVAFMLPALPASAGQTDSYTLPQQSYNQSRARDYKVYVPDNIQSPAPMVMALHGCKQTNNDVLNDWGMKAAADQYGFILVAPYITSYDGLRNQNCWGFWFEHHRHQGAGEVEDLHQIALAVERDYAIDPQRRYITGLSSGGAMTVVAAVAHNEYWAAAASAAGIPYGEDSSSVSLSGQCPGSATFHSVSRVVSDMEAELDDAYPIPLMILQNKNDCTVIKTSADNIRDAHLKTFNAPAFDTPAEAKAESVACSPYYQNNYDCIRTRYTQDGTSGARSLVETVYLDGPLATPNSQDTDHGHYWVGGESGSNGKWAVRVGPSYPDIIWSFFTTHSRDGSAPEGFPVITLIGDNPMLVALNTPFADPGATAEDAEDGSVTVTADCSSVNTSAVGTYSCLYTAKDSDTNVATAERQVDVTDPNAPTETCEQTTASPSAHISAGRAYAGGNSNLRAYANGDDADIGGSFDSWSSVLLYEGDPGQWFTSNPAACSGNGDGNDGGDPFACQDWNASNLNHNMASRAYYSGGYYTTGGDDYLGAFPGSYAWVREIADGVFEKGQCQ</sequence>
<dbReference type="Pfam" id="PF16403">
    <property type="entry name" value="Bact_surface_Ig-like"/>
    <property type="match status" value="1"/>
</dbReference>